<evidence type="ECO:0000259" key="9">
    <source>
        <dbReference type="Pfam" id="PF25198"/>
    </source>
</evidence>
<keyword evidence="3" id="KW-0309">Germination</keyword>
<keyword evidence="5" id="KW-0472">Membrane</keyword>
<dbReference type="InterPro" id="IPR008844">
    <property type="entry name" value="Spore_GerAC-like"/>
</dbReference>
<evidence type="ECO:0000256" key="3">
    <source>
        <dbReference type="ARBA" id="ARBA00022544"/>
    </source>
</evidence>
<dbReference type="Gene3D" id="3.30.300.210">
    <property type="entry name" value="Nutrient germinant receptor protein C, domain 3"/>
    <property type="match status" value="1"/>
</dbReference>
<evidence type="ECO:0000256" key="4">
    <source>
        <dbReference type="ARBA" id="ARBA00022729"/>
    </source>
</evidence>
<dbReference type="Gene3D" id="6.20.190.10">
    <property type="entry name" value="Nutrient germinant receptor protein C, domain 1"/>
    <property type="match status" value="1"/>
</dbReference>
<dbReference type="PANTHER" id="PTHR35789">
    <property type="entry name" value="SPORE GERMINATION PROTEIN B3"/>
    <property type="match status" value="1"/>
</dbReference>
<name>A0A1I0AMZ9_9FIRM</name>
<feature type="domain" description="Spore germination protein N-terminal" evidence="9">
    <location>
        <begin position="24"/>
        <end position="188"/>
    </location>
</feature>
<organism evidence="10 11">
    <name type="scientific">Anaerobranca gottschalkii DSM 13577</name>
    <dbReference type="NCBI Taxonomy" id="1120990"/>
    <lineage>
        <taxon>Bacteria</taxon>
        <taxon>Bacillati</taxon>
        <taxon>Bacillota</taxon>
        <taxon>Clostridia</taxon>
        <taxon>Eubacteriales</taxon>
        <taxon>Proteinivoracaceae</taxon>
        <taxon>Anaerobranca</taxon>
    </lineage>
</organism>
<gene>
    <name evidence="10" type="ORF">SAMN03080614_102318</name>
</gene>
<evidence type="ECO:0000256" key="1">
    <source>
        <dbReference type="ARBA" id="ARBA00004635"/>
    </source>
</evidence>
<keyword evidence="6" id="KW-0564">Palmitate</keyword>
<dbReference type="AlphaFoldDB" id="A0A1I0AMZ9"/>
<accession>A0A1I0AMZ9</accession>
<keyword evidence="4" id="KW-0732">Signal</keyword>
<dbReference type="GO" id="GO:0009847">
    <property type="term" value="P:spore germination"/>
    <property type="evidence" value="ECO:0007669"/>
    <property type="project" value="InterPro"/>
</dbReference>
<dbReference type="InterPro" id="IPR038501">
    <property type="entry name" value="Spore_GerAC_C_sf"/>
</dbReference>
<keyword evidence="11" id="KW-1185">Reference proteome</keyword>
<dbReference type="Pfam" id="PF05504">
    <property type="entry name" value="Spore_GerAC"/>
    <property type="match status" value="1"/>
</dbReference>
<sequence length="398" mass="44565">MSRKLVKVSSIVLLLLLFIPGCWDSIELEDLGIVVAVGIDKEEEGFTMTLQIIKPQPQANNGSEGKIWVGASSGQTLFDASKNFRAKVPSRLTFMHNQIIVIGEEAAKSGFDDIIDFLTRNREIRYRSWVIITQGEAKKALQVTPGLQPTLFEEIKGLVENQDEWSKQETSTIKDLIIDMSNPYKDSLTARMLLLSPEVMGSQQEETDEMTSATITMEKKIILDGSAVIKGTKLAGWMTKTETRGVLFLKGEISEALIVVPYKGGKMSVEIGDVRTELVPQIKDGKPKVKVNIKGSGRLGETDVFVDFGDIDQVKEIEKILNQRLVGEINNSIRKFQGQYNADLLGIGDLFFRSNRKWWNENKDKWFEGLYQQVVFDIKADIQLDNSGFLVQPILGGE</sequence>
<comment type="subcellular location">
    <subcellularLocation>
        <location evidence="1">Membrane</location>
        <topology evidence="1">Lipid-anchor</topology>
    </subcellularLocation>
</comment>
<dbReference type="Proteomes" id="UP000243819">
    <property type="component" value="Unassembled WGS sequence"/>
</dbReference>
<dbReference type="OrthoDB" id="2569624at2"/>
<dbReference type="Pfam" id="PF25198">
    <property type="entry name" value="Spore_GerAC_N"/>
    <property type="match status" value="1"/>
</dbReference>
<reference evidence="11" key="1">
    <citation type="submission" date="2016-10" db="EMBL/GenBank/DDBJ databases">
        <authorList>
            <person name="Varghese N."/>
            <person name="Submissions S."/>
        </authorList>
    </citation>
    <scope>NUCLEOTIDE SEQUENCE [LARGE SCALE GENOMIC DNA]</scope>
    <source>
        <strain evidence="11">DSM 13577</strain>
    </source>
</reference>
<dbReference type="InterPro" id="IPR057336">
    <property type="entry name" value="GerAC_N"/>
</dbReference>
<evidence type="ECO:0000256" key="5">
    <source>
        <dbReference type="ARBA" id="ARBA00023136"/>
    </source>
</evidence>
<evidence type="ECO:0000313" key="10">
    <source>
        <dbReference type="EMBL" id="SES94773.1"/>
    </source>
</evidence>
<dbReference type="NCBIfam" id="TIGR02887">
    <property type="entry name" value="spore_ger_x_C"/>
    <property type="match status" value="1"/>
</dbReference>
<protein>
    <submittedName>
        <fullName evidence="10">Spore germination protein KC</fullName>
    </submittedName>
</protein>
<dbReference type="PANTHER" id="PTHR35789:SF1">
    <property type="entry name" value="SPORE GERMINATION PROTEIN B3"/>
    <property type="match status" value="1"/>
</dbReference>
<dbReference type="GO" id="GO:0016020">
    <property type="term" value="C:membrane"/>
    <property type="evidence" value="ECO:0007669"/>
    <property type="project" value="UniProtKB-SubCell"/>
</dbReference>
<evidence type="ECO:0000256" key="7">
    <source>
        <dbReference type="ARBA" id="ARBA00023288"/>
    </source>
</evidence>
<dbReference type="STRING" id="1120990.SAMN03080614_102318"/>
<dbReference type="InterPro" id="IPR046953">
    <property type="entry name" value="Spore_GerAC-like_C"/>
</dbReference>
<evidence type="ECO:0000259" key="8">
    <source>
        <dbReference type="Pfam" id="PF05504"/>
    </source>
</evidence>
<evidence type="ECO:0000256" key="2">
    <source>
        <dbReference type="ARBA" id="ARBA00007886"/>
    </source>
</evidence>
<evidence type="ECO:0000256" key="6">
    <source>
        <dbReference type="ARBA" id="ARBA00023139"/>
    </source>
</evidence>
<evidence type="ECO:0000313" key="11">
    <source>
        <dbReference type="Proteomes" id="UP000243819"/>
    </source>
</evidence>
<proteinExistence type="inferred from homology"/>
<comment type="similarity">
    <text evidence="2">Belongs to the GerABKC lipoprotein family.</text>
</comment>
<feature type="domain" description="Spore germination GerAC-like C-terminal" evidence="8">
    <location>
        <begin position="224"/>
        <end position="388"/>
    </location>
</feature>
<keyword evidence="7" id="KW-0449">Lipoprotein</keyword>
<dbReference type="RefSeq" id="WP_091350649.1">
    <property type="nucleotide sequence ID" value="NZ_FOIF01000023.1"/>
</dbReference>
<dbReference type="EMBL" id="FOIF01000023">
    <property type="protein sequence ID" value="SES94773.1"/>
    <property type="molecule type" value="Genomic_DNA"/>
</dbReference>